<feature type="transmembrane region" description="Helical" evidence="1">
    <location>
        <begin position="309"/>
        <end position="332"/>
    </location>
</feature>
<keyword evidence="3" id="KW-1185">Reference proteome</keyword>
<feature type="transmembrane region" description="Helical" evidence="1">
    <location>
        <begin position="66"/>
        <end position="89"/>
    </location>
</feature>
<feature type="transmembrane region" description="Helical" evidence="1">
    <location>
        <begin position="338"/>
        <end position="357"/>
    </location>
</feature>
<keyword evidence="1" id="KW-0812">Transmembrane</keyword>
<keyword evidence="1" id="KW-0472">Membrane</keyword>
<feature type="transmembrane region" description="Helical" evidence="1">
    <location>
        <begin position="275"/>
        <end position="297"/>
    </location>
</feature>
<keyword evidence="1" id="KW-1133">Transmembrane helix</keyword>
<evidence type="ECO:0000313" key="2">
    <source>
        <dbReference type="EMBL" id="AWL05840.1"/>
    </source>
</evidence>
<feature type="transmembrane region" description="Helical" evidence="1">
    <location>
        <begin position="197"/>
        <end position="217"/>
    </location>
</feature>
<dbReference type="OrthoDB" id="1814621at2"/>
<dbReference type="AlphaFoldDB" id="A0A2S2DKE2"/>
<proteinExistence type="predicted"/>
<feature type="transmembrane region" description="Helical" evidence="1">
    <location>
        <begin position="369"/>
        <end position="392"/>
    </location>
</feature>
<evidence type="ECO:0008006" key="4">
    <source>
        <dbReference type="Google" id="ProtNLM"/>
    </source>
</evidence>
<evidence type="ECO:0000256" key="1">
    <source>
        <dbReference type="SAM" id="Phobius"/>
    </source>
</evidence>
<reference evidence="2 3" key="1">
    <citation type="submission" date="2018-05" db="EMBL/GenBank/DDBJ databases">
        <title>Complete genome sequence of Massilia oculi sp. nov. CCUG 43427T (=DSM 26321T), the type strain of M. oculi, and comparison with genome sequences of other Massilia strains.</title>
        <authorList>
            <person name="Zhu B."/>
        </authorList>
    </citation>
    <scope>NUCLEOTIDE SEQUENCE [LARGE SCALE GENOMIC DNA]</scope>
    <source>
        <strain evidence="2 3">CCUG 43427</strain>
    </source>
</reference>
<gene>
    <name evidence="2" type="ORF">DIR46_16335</name>
</gene>
<name>A0A2S2DKE2_9BURK</name>
<evidence type="ECO:0000313" key="3">
    <source>
        <dbReference type="Proteomes" id="UP000245820"/>
    </source>
</evidence>
<sequence length="584" mass="63362">MLFGLVSVYLGQDENWDLRNYHWYNAHALLNGRIDLDMAPAQFQSYFNPLIDVPYYVLSTNLPGPLVGFLMGCVHGLNFILLLAIARVVIGDRADRARLPLLLAGAGVCGAGFLSQVGNTMGDNLTALLVLGALHVIMRGWDGLHKASVRAAGVLLASGLLMGLGTGLKLTNAPYAVALCLALLVAPASWPARIGFAFVQGCGVLAGMLASGGYWWLEMWERFGNPLFPQFNNIFKSPLAQQLGVIDNSHMPHNILEALFWPFVFMAQVARVSEIPLKIAVIPLLYAMGLLFVVSWLRGRLLAAAGPGSAASVLSTRACGLLLFGLIAYLLWVKLFGIYRYLVPLELLAPLMVWILAERMFSAARAARIGGWLLAATTLAVFPFVSWGHAGWASPNFSASVPPLASPADTIVFTAHGDPPMGWLATFFPHEVRVIALAGGFPESPAWLERVHAAVAERTGPHYVMLAAARSEKENSLQRKRALVDALGLTGDAAGCARLERLTRRGRFHVDVRLVDEPGRACTLDLQQRYVADLPEQDRARMQATRQTLAQYGLAVDDGACKTYLATAGTAPYPFRFCTVTVAR</sequence>
<dbReference type="KEGG" id="mtim:DIR46_16335"/>
<dbReference type="Proteomes" id="UP000245820">
    <property type="component" value="Chromosome"/>
</dbReference>
<organism evidence="2 3">
    <name type="scientific">Massilia oculi</name>
    <dbReference type="NCBI Taxonomy" id="945844"/>
    <lineage>
        <taxon>Bacteria</taxon>
        <taxon>Pseudomonadati</taxon>
        <taxon>Pseudomonadota</taxon>
        <taxon>Betaproteobacteria</taxon>
        <taxon>Burkholderiales</taxon>
        <taxon>Oxalobacteraceae</taxon>
        <taxon>Telluria group</taxon>
        <taxon>Massilia</taxon>
    </lineage>
</organism>
<feature type="transmembrane region" description="Helical" evidence="1">
    <location>
        <begin position="101"/>
        <end position="118"/>
    </location>
</feature>
<protein>
    <recommendedName>
        <fullName evidence="4">DUF2029 domain-containing protein</fullName>
    </recommendedName>
</protein>
<accession>A0A2S2DKE2</accession>
<dbReference type="EMBL" id="CP029343">
    <property type="protein sequence ID" value="AWL05840.1"/>
    <property type="molecule type" value="Genomic_DNA"/>
</dbReference>
<feature type="transmembrane region" description="Helical" evidence="1">
    <location>
        <begin position="173"/>
        <end position="190"/>
    </location>
</feature>